<evidence type="ECO:0000313" key="1">
    <source>
        <dbReference type="EMBL" id="CAB4974250.1"/>
    </source>
</evidence>
<dbReference type="AlphaFoldDB" id="A0A6J7LZF3"/>
<dbReference type="EMBL" id="CAFBNE010000242">
    <property type="protein sequence ID" value="CAB4974250.1"/>
    <property type="molecule type" value="Genomic_DNA"/>
</dbReference>
<sequence>MRTPKIPIVCRRPRVGERFRVHPGCERRAATWVAYDHDTGEPHLVAEHLWSGTAGLVPVCLRACVNDRGERFVWCIGVGPPSASYGGPNAELLLADTAERLWCTPRPVWGSFETLAPGVIPEPAWDDFDFTSALSEAFRGRVVTSASNPILVEMRRWHSASANVRS</sequence>
<gene>
    <name evidence="1" type="ORF">UFOPK3772_03602</name>
</gene>
<organism evidence="1">
    <name type="scientific">freshwater metagenome</name>
    <dbReference type="NCBI Taxonomy" id="449393"/>
    <lineage>
        <taxon>unclassified sequences</taxon>
        <taxon>metagenomes</taxon>
        <taxon>ecological metagenomes</taxon>
    </lineage>
</organism>
<protein>
    <submittedName>
        <fullName evidence="1">Unannotated protein</fullName>
    </submittedName>
</protein>
<accession>A0A6J7LZF3</accession>
<proteinExistence type="predicted"/>
<reference evidence="1" key="1">
    <citation type="submission" date="2020-05" db="EMBL/GenBank/DDBJ databases">
        <authorList>
            <person name="Chiriac C."/>
            <person name="Salcher M."/>
            <person name="Ghai R."/>
            <person name="Kavagutti S V."/>
        </authorList>
    </citation>
    <scope>NUCLEOTIDE SEQUENCE</scope>
</reference>
<name>A0A6J7LZF3_9ZZZZ</name>